<feature type="region of interest" description="Disordered" evidence="1">
    <location>
        <begin position="299"/>
        <end position="344"/>
    </location>
</feature>
<evidence type="ECO:0000256" key="1">
    <source>
        <dbReference type="SAM" id="MobiDB-lite"/>
    </source>
</evidence>
<keyword evidence="2" id="KW-0812">Transmembrane</keyword>
<feature type="transmembrane region" description="Helical" evidence="2">
    <location>
        <begin position="54"/>
        <end position="74"/>
    </location>
</feature>
<dbReference type="AlphaFoldDB" id="A0AAD2FS48"/>
<keyword evidence="2" id="KW-0472">Membrane</keyword>
<proteinExistence type="predicted"/>
<name>A0AAD2FS48_9STRA</name>
<dbReference type="EMBL" id="CAKOGP040001781">
    <property type="protein sequence ID" value="CAJ1951420.1"/>
    <property type="molecule type" value="Genomic_DNA"/>
</dbReference>
<gene>
    <name evidence="3" type="ORF">CYCCA115_LOCUS13064</name>
</gene>
<feature type="compositionally biased region" description="Basic residues" evidence="1">
    <location>
        <begin position="304"/>
        <end position="329"/>
    </location>
</feature>
<keyword evidence="4" id="KW-1185">Reference proteome</keyword>
<sequence>MEKESTDFIPLLEDIETPIVSADSIYPVKKNKNKECKCKKARCVKKVLKTVLKVVFVAFLLFSAVASIAGYRWYRWMSREVERFTSTQANYYTPREEVPMGELEVLKDNAKLFWDSIQNGAVPQDFVLTHRQTNGFVAASDFLRTHAYAEMEDNELKLSVSLPTDGLPGGKGRFFNAYQTVKWHPETNRLTIQMDAVDVEVPIGQLIDAEFELTTMEDGKTLNLQVIKGKAFDHKIPTDFLEEHYNLLEDLYTCDCHDDDCKHARKFLEGLAGVSMEEGQVVVHADTDPKEATYYKEHEGHSWHHDHHGHHGKHGHHHGEHGHHHGGHRVLRESSPKAHGHSHHWRALHMVRRLMA</sequence>
<dbReference type="Proteomes" id="UP001295423">
    <property type="component" value="Unassembled WGS sequence"/>
</dbReference>
<protein>
    <submittedName>
        <fullName evidence="3">Uncharacterized protein</fullName>
    </submittedName>
</protein>
<keyword evidence="2" id="KW-1133">Transmembrane helix</keyword>
<evidence type="ECO:0000313" key="3">
    <source>
        <dbReference type="EMBL" id="CAJ1951420.1"/>
    </source>
</evidence>
<accession>A0AAD2FS48</accession>
<reference evidence="3" key="1">
    <citation type="submission" date="2023-08" db="EMBL/GenBank/DDBJ databases">
        <authorList>
            <person name="Audoor S."/>
            <person name="Bilcke G."/>
        </authorList>
    </citation>
    <scope>NUCLEOTIDE SEQUENCE</scope>
</reference>
<evidence type="ECO:0000313" key="4">
    <source>
        <dbReference type="Proteomes" id="UP001295423"/>
    </source>
</evidence>
<evidence type="ECO:0000256" key="2">
    <source>
        <dbReference type="SAM" id="Phobius"/>
    </source>
</evidence>
<organism evidence="3 4">
    <name type="scientific">Cylindrotheca closterium</name>
    <dbReference type="NCBI Taxonomy" id="2856"/>
    <lineage>
        <taxon>Eukaryota</taxon>
        <taxon>Sar</taxon>
        <taxon>Stramenopiles</taxon>
        <taxon>Ochrophyta</taxon>
        <taxon>Bacillariophyta</taxon>
        <taxon>Bacillariophyceae</taxon>
        <taxon>Bacillariophycidae</taxon>
        <taxon>Bacillariales</taxon>
        <taxon>Bacillariaceae</taxon>
        <taxon>Cylindrotheca</taxon>
    </lineage>
</organism>
<comment type="caution">
    <text evidence="3">The sequence shown here is derived from an EMBL/GenBank/DDBJ whole genome shotgun (WGS) entry which is preliminary data.</text>
</comment>